<proteinExistence type="predicted"/>
<comment type="caution">
    <text evidence="1">The sequence shown here is derived from an EMBL/GenBank/DDBJ whole genome shotgun (WGS) entry which is preliminary data.</text>
</comment>
<name>A0ACC0WT72_9STRA</name>
<dbReference type="EMBL" id="CM047580">
    <property type="protein sequence ID" value="KAI9921900.1"/>
    <property type="molecule type" value="Genomic_DNA"/>
</dbReference>
<evidence type="ECO:0000313" key="2">
    <source>
        <dbReference type="Proteomes" id="UP001163321"/>
    </source>
</evidence>
<evidence type="ECO:0000313" key="1">
    <source>
        <dbReference type="EMBL" id="KAI9921900.1"/>
    </source>
</evidence>
<accession>A0ACC0WT72</accession>
<protein>
    <submittedName>
        <fullName evidence="1">Uncharacterized protein</fullName>
    </submittedName>
</protein>
<reference evidence="1 2" key="1">
    <citation type="journal article" date="2022" name="bioRxiv">
        <title>The genome of the oomycete Peronosclerospora sorghi, a cosmopolitan pathogen of maize and sorghum, is inflated with dispersed pseudogenes.</title>
        <authorList>
            <person name="Fletcher K."/>
            <person name="Martin F."/>
            <person name="Isakeit T."/>
            <person name="Cavanaugh K."/>
            <person name="Magill C."/>
            <person name="Michelmore R."/>
        </authorList>
    </citation>
    <scope>NUCLEOTIDE SEQUENCE [LARGE SCALE GENOMIC DNA]</scope>
    <source>
        <strain evidence="1">P6</strain>
    </source>
</reference>
<keyword evidence="2" id="KW-1185">Reference proteome</keyword>
<dbReference type="Proteomes" id="UP001163321">
    <property type="component" value="Chromosome 1"/>
</dbReference>
<gene>
    <name evidence="1" type="ORF">PsorP6_000070</name>
</gene>
<sequence>MKKKSCSRKNEQFACTKCRGPFSNAVETICGYYFCETCALKQFKKSSRCYRCKKQTNDE</sequence>
<organism evidence="1 2">
    <name type="scientific">Peronosclerospora sorghi</name>
    <dbReference type="NCBI Taxonomy" id="230839"/>
    <lineage>
        <taxon>Eukaryota</taxon>
        <taxon>Sar</taxon>
        <taxon>Stramenopiles</taxon>
        <taxon>Oomycota</taxon>
        <taxon>Peronosporomycetes</taxon>
        <taxon>Peronosporales</taxon>
        <taxon>Peronosporaceae</taxon>
        <taxon>Peronosclerospora</taxon>
    </lineage>
</organism>